<dbReference type="EMBL" id="GBRH01218375">
    <property type="protein sequence ID" value="JAD79520.1"/>
    <property type="molecule type" value="Transcribed_RNA"/>
</dbReference>
<sequence length="36" mass="4077">MLDQKRNKPSLPMFQFSAATAICAPKVLMMKHIIIC</sequence>
<name>A0A0A9D1H8_ARUDO</name>
<reference evidence="1" key="1">
    <citation type="submission" date="2014-09" db="EMBL/GenBank/DDBJ databases">
        <authorList>
            <person name="Magalhaes I.L.F."/>
            <person name="Oliveira U."/>
            <person name="Santos F.R."/>
            <person name="Vidigal T.H.D.A."/>
            <person name="Brescovit A.D."/>
            <person name="Santos A.J."/>
        </authorList>
    </citation>
    <scope>NUCLEOTIDE SEQUENCE</scope>
    <source>
        <tissue evidence="1">Shoot tissue taken approximately 20 cm above the soil surface</tissue>
    </source>
</reference>
<proteinExistence type="predicted"/>
<accession>A0A0A9D1H8</accession>
<protein>
    <submittedName>
        <fullName evidence="1">Uncharacterized protein</fullName>
    </submittedName>
</protein>
<evidence type="ECO:0000313" key="1">
    <source>
        <dbReference type="EMBL" id="JAD79520.1"/>
    </source>
</evidence>
<organism evidence="1">
    <name type="scientific">Arundo donax</name>
    <name type="common">Giant reed</name>
    <name type="synonym">Donax arundinaceus</name>
    <dbReference type="NCBI Taxonomy" id="35708"/>
    <lineage>
        <taxon>Eukaryota</taxon>
        <taxon>Viridiplantae</taxon>
        <taxon>Streptophyta</taxon>
        <taxon>Embryophyta</taxon>
        <taxon>Tracheophyta</taxon>
        <taxon>Spermatophyta</taxon>
        <taxon>Magnoliopsida</taxon>
        <taxon>Liliopsida</taxon>
        <taxon>Poales</taxon>
        <taxon>Poaceae</taxon>
        <taxon>PACMAD clade</taxon>
        <taxon>Arundinoideae</taxon>
        <taxon>Arundineae</taxon>
        <taxon>Arundo</taxon>
    </lineage>
</organism>
<reference evidence="1" key="2">
    <citation type="journal article" date="2015" name="Data Brief">
        <title>Shoot transcriptome of the giant reed, Arundo donax.</title>
        <authorList>
            <person name="Barrero R.A."/>
            <person name="Guerrero F.D."/>
            <person name="Moolhuijzen P."/>
            <person name="Goolsby J.A."/>
            <person name="Tidwell J."/>
            <person name="Bellgard S.E."/>
            <person name="Bellgard M.I."/>
        </authorList>
    </citation>
    <scope>NUCLEOTIDE SEQUENCE</scope>
    <source>
        <tissue evidence="1">Shoot tissue taken approximately 20 cm above the soil surface</tissue>
    </source>
</reference>
<dbReference type="AlphaFoldDB" id="A0A0A9D1H8"/>